<protein>
    <submittedName>
        <fullName evidence="4">ABC transporter</fullName>
    </submittedName>
</protein>
<dbReference type="NCBIfam" id="NF000355">
    <property type="entry name" value="ribo_prot_ABC_F"/>
    <property type="match status" value="1"/>
</dbReference>
<feature type="domain" description="ABC transporter" evidence="3">
    <location>
        <begin position="289"/>
        <end position="498"/>
    </location>
</feature>
<sequence length="546" mass="62810">MLLIECNKVKKYFGERLILNIDNFRVYSEDRIGIVGINGVGKTTLIDIITKNIKPDEGSVKIYDSYSYISQLREPEDKKLDEEIASKFNINAQYKDSMSGGEKTRFKLASAFSKDQELIIADEPTSNLDIEGIELIEKRLEEYKGALMIISHDRNFLDKLCNKIYELEDGKLICYNGNYSAYFDKKLRDKERAEFEYTQYTKEKTRLKHAIVDAREKSSGIKNAPSRMGNSEARLHKMGGQKAKASIDRAVKNLNKRIDHLEIKERPKVHEKIKLDISSVNELHSKIIIEGRKISKSFKDKIIFNSADFEIYKDSKVAVVGPNGCGKSTLVKMIMQGDSSIRISNSAKIGYFSQDMNILDEGLTIKENVLKESIYDETFARILLSRLLFRKDDIFKKVRVLSGGERVKVSLAKILLSDFNMLILDEPTNYMDIDSLEVIEEALRGYNGTLLFVSHDRRFIEEVADKIMTMEDNKINLFNGGYKEYIDKKSKSNTMKEVEKEKQLMLLQNRLSEVLGRLSMPSKKDNVEELDKEYYELLGKIKELKL</sequence>
<dbReference type="InterPro" id="IPR027417">
    <property type="entry name" value="P-loop_NTPase"/>
</dbReference>
<accession>A0A410DV38</accession>
<organism evidence="4 5">
    <name type="scientific">Clostridium manihotivorum</name>
    <dbReference type="NCBI Taxonomy" id="2320868"/>
    <lineage>
        <taxon>Bacteria</taxon>
        <taxon>Bacillati</taxon>
        <taxon>Bacillota</taxon>
        <taxon>Clostridia</taxon>
        <taxon>Eubacteriales</taxon>
        <taxon>Clostridiaceae</taxon>
        <taxon>Clostridium</taxon>
    </lineage>
</organism>
<evidence type="ECO:0000259" key="3">
    <source>
        <dbReference type="PROSITE" id="PS50893"/>
    </source>
</evidence>
<dbReference type="GO" id="GO:0005524">
    <property type="term" value="F:ATP binding"/>
    <property type="evidence" value="ECO:0007669"/>
    <property type="project" value="UniProtKB-KW"/>
</dbReference>
<dbReference type="Pfam" id="PF12848">
    <property type="entry name" value="ABC_tran_Xtn"/>
    <property type="match status" value="1"/>
</dbReference>
<evidence type="ECO:0000256" key="1">
    <source>
        <dbReference type="ARBA" id="ARBA00022741"/>
    </source>
</evidence>
<dbReference type="SUPFAM" id="SSF52540">
    <property type="entry name" value="P-loop containing nucleoside triphosphate hydrolases"/>
    <property type="match status" value="2"/>
</dbReference>
<keyword evidence="2" id="KW-0067">ATP-binding</keyword>
<gene>
    <name evidence="4" type="ORF">C1I91_15595</name>
</gene>
<dbReference type="PANTHER" id="PTHR42855">
    <property type="entry name" value="ABC TRANSPORTER ATP-BINDING SUBUNIT"/>
    <property type="match status" value="1"/>
</dbReference>
<reference evidence="4 5" key="1">
    <citation type="submission" date="2018-01" db="EMBL/GenBank/DDBJ databases">
        <title>Genome Sequencing and Assembly of Anaerobacter polyendosporus strain CT4.</title>
        <authorList>
            <person name="Tachaapaikoon C."/>
            <person name="Sutheeworapong S."/>
            <person name="Jenjaroenpun P."/>
            <person name="Wongsurawat T."/>
            <person name="Nookeaw I."/>
            <person name="Cheawchanlertfa P."/>
            <person name="Kosugi A."/>
            <person name="Cheevadhanarak S."/>
            <person name="Ratanakhanokchai K."/>
        </authorList>
    </citation>
    <scope>NUCLEOTIDE SEQUENCE [LARGE SCALE GENOMIC DNA]</scope>
    <source>
        <strain evidence="4 5">CT4</strain>
    </source>
</reference>
<dbReference type="PROSITE" id="PS00211">
    <property type="entry name" value="ABC_TRANSPORTER_1"/>
    <property type="match status" value="2"/>
</dbReference>
<dbReference type="OrthoDB" id="9801441at2"/>
<dbReference type="CDD" id="cd03221">
    <property type="entry name" value="ABCF_EF-3"/>
    <property type="match status" value="2"/>
</dbReference>
<dbReference type="Gene3D" id="3.40.50.300">
    <property type="entry name" value="P-loop containing nucleotide triphosphate hydrolases"/>
    <property type="match status" value="3"/>
</dbReference>
<dbReference type="InterPro" id="IPR032781">
    <property type="entry name" value="ABC_tran_Xtn"/>
</dbReference>
<dbReference type="PROSITE" id="PS50893">
    <property type="entry name" value="ABC_TRANSPORTER_2"/>
    <property type="match status" value="2"/>
</dbReference>
<evidence type="ECO:0000313" key="5">
    <source>
        <dbReference type="Proteomes" id="UP000286268"/>
    </source>
</evidence>
<dbReference type="InterPro" id="IPR051309">
    <property type="entry name" value="ABCF_ATPase"/>
</dbReference>
<dbReference type="InterPro" id="IPR003593">
    <property type="entry name" value="AAA+_ATPase"/>
</dbReference>
<dbReference type="InterPro" id="IPR003439">
    <property type="entry name" value="ABC_transporter-like_ATP-bd"/>
</dbReference>
<dbReference type="SMART" id="SM00382">
    <property type="entry name" value="AAA"/>
    <property type="match status" value="2"/>
</dbReference>
<proteinExistence type="predicted"/>
<dbReference type="InterPro" id="IPR017871">
    <property type="entry name" value="ABC_transporter-like_CS"/>
</dbReference>
<keyword evidence="1" id="KW-0547">Nucleotide-binding</keyword>
<dbReference type="PANTHER" id="PTHR42855:SF2">
    <property type="entry name" value="DRUG RESISTANCE ABC TRANSPORTER,ATP-BINDING PROTEIN"/>
    <property type="match status" value="1"/>
</dbReference>
<name>A0A410DV38_9CLOT</name>
<evidence type="ECO:0000313" key="4">
    <source>
        <dbReference type="EMBL" id="QAA32949.1"/>
    </source>
</evidence>
<dbReference type="KEGG" id="cmah:C1I91_15595"/>
<dbReference type="RefSeq" id="WP_128213682.1">
    <property type="nucleotide sequence ID" value="NZ_CP025746.1"/>
</dbReference>
<keyword evidence="5" id="KW-1185">Reference proteome</keyword>
<dbReference type="EMBL" id="CP025746">
    <property type="protein sequence ID" value="QAA32949.1"/>
    <property type="molecule type" value="Genomic_DNA"/>
</dbReference>
<dbReference type="Proteomes" id="UP000286268">
    <property type="component" value="Chromosome"/>
</dbReference>
<evidence type="ECO:0000256" key="2">
    <source>
        <dbReference type="ARBA" id="ARBA00022840"/>
    </source>
</evidence>
<dbReference type="GO" id="GO:0016887">
    <property type="term" value="F:ATP hydrolysis activity"/>
    <property type="evidence" value="ECO:0007669"/>
    <property type="project" value="InterPro"/>
</dbReference>
<feature type="domain" description="ABC transporter" evidence="3">
    <location>
        <begin position="4"/>
        <end position="195"/>
    </location>
</feature>
<dbReference type="AlphaFoldDB" id="A0A410DV38"/>
<dbReference type="Pfam" id="PF00005">
    <property type="entry name" value="ABC_tran"/>
    <property type="match status" value="2"/>
</dbReference>